<evidence type="ECO:0000259" key="4">
    <source>
        <dbReference type="SMART" id="SM00359"/>
    </source>
</evidence>
<protein>
    <submittedName>
        <fullName evidence="5">Mct-1 protein</fullName>
    </submittedName>
</protein>
<gene>
    <name evidence="5" type="ORF">M0811_04274</name>
</gene>
<dbReference type="InterPro" id="IPR048248">
    <property type="entry name" value="PUA_eIF2d-like"/>
</dbReference>
<dbReference type="Pfam" id="PF26292">
    <property type="entry name" value="PUA_elF2D"/>
    <property type="match status" value="1"/>
</dbReference>
<dbReference type="SUPFAM" id="SSF88697">
    <property type="entry name" value="PUA domain-like"/>
    <property type="match status" value="1"/>
</dbReference>
<dbReference type="GO" id="GO:0005737">
    <property type="term" value="C:cytoplasm"/>
    <property type="evidence" value="ECO:0007669"/>
    <property type="project" value="UniProtKB-SubCell"/>
</dbReference>
<reference evidence="5" key="1">
    <citation type="submission" date="2022-10" db="EMBL/GenBank/DDBJ databases">
        <title>Novel sulphate-reducing endosymbionts in the free-living metamonad Anaeramoeba.</title>
        <authorList>
            <person name="Jerlstrom-Hultqvist J."/>
            <person name="Cepicka I."/>
            <person name="Gallot-Lavallee L."/>
            <person name="Salas-Leiva D."/>
            <person name="Curtis B.A."/>
            <person name="Zahonova K."/>
            <person name="Pipaliya S."/>
            <person name="Dacks J."/>
            <person name="Roger A.J."/>
        </authorList>
    </citation>
    <scope>NUCLEOTIDE SEQUENCE</scope>
    <source>
        <strain evidence="5">BMAN</strain>
    </source>
</reference>
<dbReference type="Proteomes" id="UP001149090">
    <property type="component" value="Unassembled WGS sequence"/>
</dbReference>
<dbReference type="PROSITE" id="PS50890">
    <property type="entry name" value="PUA"/>
    <property type="match status" value="1"/>
</dbReference>
<organism evidence="5 6">
    <name type="scientific">Anaeramoeba ignava</name>
    <name type="common">Anaerobic marine amoeba</name>
    <dbReference type="NCBI Taxonomy" id="1746090"/>
    <lineage>
        <taxon>Eukaryota</taxon>
        <taxon>Metamonada</taxon>
        <taxon>Anaeramoebidae</taxon>
        <taxon>Anaeramoeba</taxon>
    </lineage>
</organism>
<dbReference type="InterPro" id="IPR015947">
    <property type="entry name" value="PUA-like_sf"/>
</dbReference>
<keyword evidence="2 3" id="KW-0963">Cytoplasm</keyword>
<evidence type="ECO:0000256" key="2">
    <source>
        <dbReference type="ARBA" id="ARBA00022490"/>
    </source>
</evidence>
<dbReference type="AlphaFoldDB" id="A0A9Q0LXI8"/>
<dbReference type="OrthoDB" id="10249667at2759"/>
<dbReference type="CDD" id="cd11609">
    <property type="entry name" value="MCT1_N"/>
    <property type="match status" value="1"/>
</dbReference>
<evidence type="ECO:0000256" key="1">
    <source>
        <dbReference type="ARBA" id="ARBA00004496"/>
    </source>
</evidence>
<dbReference type="PANTHER" id="PTHR22798:SF0">
    <property type="entry name" value="MALIGNANT T-CELL-AMPLIFIED SEQUENCE 1"/>
    <property type="match status" value="1"/>
</dbReference>
<dbReference type="NCBIfam" id="TIGR00451">
    <property type="entry name" value="unchar_dom_2"/>
    <property type="match status" value="1"/>
</dbReference>
<feature type="domain" description="PUA" evidence="4">
    <location>
        <begin position="92"/>
        <end position="172"/>
    </location>
</feature>
<comment type="caution">
    <text evidence="5">The sequence shown here is derived from an EMBL/GenBank/DDBJ whole genome shotgun (WGS) entry which is preliminary data.</text>
</comment>
<accession>A0A9Q0LXI8</accession>
<dbReference type="InterPro" id="IPR016437">
    <property type="entry name" value="MCT-1/Tma20"/>
</dbReference>
<dbReference type="GO" id="GO:0003723">
    <property type="term" value="F:RNA binding"/>
    <property type="evidence" value="ECO:0007669"/>
    <property type="project" value="InterPro"/>
</dbReference>
<evidence type="ECO:0000256" key="3">
    <source>
        <dbReference type="PIRNR" id="PIRNR005067"/>
    </source>
</evidence>
<dbReference type="PIRSF" id="PIRSF005067">
    <property type="entry name" value="Tma_RNA-bind_prd"/>
    <property type="match status" value="1"/>
</dbReference>
<proteinExistence type="predicted"/>
<dbReference type="Pfam" id="PF17832">
    <property type="entry name" value="Pre-PUA"/>
    <property type="match status" value="1"/>
</dbReference>
<dbReference type="Gene3D" id="3.10.400.20">
    <property type="match status" value="1"/>
</dbReference>
<dbReference type="OMA" id="GVENIHY"/>
<dbReference type="SMART" id="SM00359">
    <property type="entry name" value="PUA"/>
    <property type="match status" value="1"/>
</dbReference>
<evidence type="ECO:0000313" key="6">
    <source>
        <dbReference type="Proteomes" id="UP001149090"/>
    </source>
</evidence>
<evidence type="ECO:0000313" key="5">
    <source>
        <dbReference type="EMBL" id="KAJ5079253.1"/>
    </source>
</evidence>
<dbReference type="InterPro" id="IPR002478">
    <property type="entry name" value="PUA"/>
</dbReference>
<dbReference type="EMBL" id="JAPDFW010000033">
    <property type="protein sequence ID" value="KAJ5079253.1"/>
    <property type="molecule type" value="Genomic_DNA"/>
</dbReference>
<comment type="subcellular location">
    <subcellularLocation>
        <location evidence="1 3">Cytoplasm</location>
    </subcellularLocation>
</comment>
<dbReference type="InterPro" id="IPR004521">
    <property type="entry name" value="Uncharacterised_CHP00451"/>
</dbReference>
<keyword evidence="6" id="KW-1185">Reference proteome</keyword>
<dbReference type="PANTHER" id="PTHR22798">
    <property type="entry name" value="MCT-1 PROTEIN"/>
    <property type="match status" value="1"/>
</dbReference>
<dbReference type="InterPro" id="IPR041366">
    <property type="entry name" value="Pre-PUA"/>
</dbReference>
<name>A0A9Q0LXI8_ANAIG</name>
<sequence>MFRKDLSEEISGQNLAKTSVKKKMKQQLLNQYPSLETFIQDLFQKKNSIVVIKCSNKIQLFAFNNTVLFFSIRDGPFFPTLKLLHSYPDILPPIQVDEGAIRHIIGGADVMIPGLISKGGKLPEENIPKGSMIAIMAEDKKHALGIGVLEVETSQIPVVKKGVAAQTIHHLTDGLWNYISEK</sequence>
<dbReference type="GO" id="GO:0001731">
    <property type="term" value="P:formation of translation preinitiation complex"/>
    <property type="evidence" value="ECO:0007669"/>
    <property type="project" value="TreeGrafter"/>
</dbReference>